<evidence type="ECO:0000313" key="1">
    <source>
        <dbReference type="EMBL" id="PFV35738.1"/>
    </source>
</evidence>
<comment type="caution">
    <text evidence="1">The sequence shown here is derived from an EMBL/GenBank/DDBJ whole genome shotgun (WGS) entry which is preliminary data.</text>
</comment>
<dbReference type="Proteomes" id="UP000223366">
    <property type="component" value="Unassembled WGS sequence"/>
</dbReference>
<protein>
    <submittedName>
        <fullName evidence="1">DUF2997 domain-containing protein</fullName>
    </submittedName>
</protein>
<proteinExistence type="predicted"/>
<reference evidence="1 2" key="1">
    <citation type="submission" date="2017-09" db="EMBL/GenBank/DDBJ databases">
        <title>Large-scale bioinformatics analysis of Bacillus genomes uncovers conserved roles of natural products in bacterial physiology.</title>
        <authorList>
            <consortium name="Agbiome Team Llc"/>
            <person name="Bleich R.M."/>
            <person name="Grubbs K.J."/>
            <person name="Santa Maria K.C."/>
            <person name="Allen S.E."/>
            <person name="Farag S."/>
            <person name="Shank E.A."/>
            <person name="Bowers A."/>
        </authorList>
    </citation>
    <scope>NUCLEOTIDE SEQUENCE [LARGE SCALE GENOMIC DNA]</scope>
    <source>
        <strain evidence="1 2">AFS060060</strain>
    </source>
</reference>
<dbReference type="RefSeq" id="WP_016084698.1">
    <property type="nucleotide sequence ID" value="NZ_CAKJXA010000026.1"/>
</dbReference>
<accession>A0A9X7BT31</accession>
<dbReference type="EMBL" id="NVDU01000003">
    <property type="protein sequence ID" value="PFV35738.1"/>
    <property type="molecule type" value="Genomic_DNA"/>
</dbReference>
<sequence>MEQTKVQFTVKPGGAINMEVVNGVGQSCVDVTQELEVSLAKAGSRKSDEGKKPEYYDGGANISAFNDLTGM</sequence>
<organism evidence="1 2">
    <name type="scientific">Bacillus thuringiensis</name>
    <dbReference type="NCBI Taxonomy" id="1428"/>
    <lineage>
        <taxon>Bacteria</taxon>
        <taxon>Bacillati</taxon>
        <taxon>Bacillota</taxon>
        <taxon>Bacilli</taxon>
        <taxon>Bacillales</taxon>
        <taxon>Bacillaceae</taxon>
        <taxon>Bacillus</taxon>
        <taxon>Bacillus cereus group</taxon>
    </lineage>
</organism>
<dbReference type="AlphaFoldDB" id="A0A9X7BT31"/>
<gene>
    <name evidence="1" type="ORF">COK99_01575</name>
</gene>
<evidence type="ECO:0000313" key="2">
    <source>
        <dbReference type="Proteomes" id="UP000223366"/>
    </source>
</evidence>
<dbReference type="InterPro" id="IPR021375">
    <property type="entry name" value="DUF2997"/>
</dbReference>
<name>A0A9X7BT31_BACTU</name>
<dbReference type="Pfam" id="PF11211">
    <property type="entry name" value="DUF2997"/>
    <property type="match status" value="1"/>
</dbReference>